<reference evidence="2" key="1">
    <citation type="submission" date="2019-08" db="EMBL/GenBank/DDBJ databases">
        <authorList>
            <person name="Kucharzyk K."/>
            <person name="Murdoch R.W."/>
            <person name="Higgins S."/>
            <person name="Loffler F."/>
        </authorList>
    </citation>
    <scope>NUCLEOTIDE SEQUENCE</scope>
</reference>
<dbReference type="InterPro" id="IPR003423">
    <property type="entry name" value="OMP_efflux"/>
</dbReference>
<dbReference type="SUPFAM" id="SSF56954">
    <property type="entry name" value="Outer membrane efflux proteins (OEP)"/>
    <property type="match status" value="1"/>
</dbReference>
<dbReference type="Pfam" id="PF02321">
    <property type="entry name" value="OEP"/>
    <property type="match status" value="2"/>
</dbReference>
<name>A0A644TPC1_9ZZZZ</name>
<proteinExistence type="predicted"/>
<dbReference type="PANTHER" id="PTHR30203:SF32">
    <property type="entry name" value="CATION EFFLUX SYSTEM PROTEIN CUSC"/>
    <property type="match status" value="1"/>
</dbReference>
<accession>A0A644TPC1</accession>
<dbReference type="PROSITE" id="PS51257">
    <property type="entry name" value="PROKAR_LIPOPROTEIN"/>
    <property type="match status" value="1"/>
</dbReference>
<sequence>MYTARNHARLRICSVFLLVSLLLGLSGCLSVGPDYAKPTLNLPANWVEANSALPGSSQDGLRMWWRSFNDPLLDRLVEQALERNQDIGIALARLRQARAERVQTASAFGPTVSGGGAGEARRTSEALTGQVGGESRTWLAGFDASWELDIFGGTRRAVEAADAGIEAVAEDHRALQVSLVAELVSNYAGLRATQLRLAIAHDNIRTLLESERLAEQAQLRGMGTLADVMQARAERKTAEAQPPLMEADIARFSHAIGVLAGGFPGDWRTALAEPSSSLPVPARLPLSLPSEVMRQRPDIRADERRLAAATAQIGVAEAERFPRFTIPLGISSTVSLIHDLFSSASTAWSVGGQVSQSIYDGGRARAGVKAAQANADAARLVYERDVRLALRDVEDALTALNSERLRQASLKEAVVDSQKALEHSSRLYGRGLSAYMPVLVAQRTVNNARDALALSQWEELRGVIALYKSLGAGWSDDTSAQEADQKMSSRNQQPGS</sequence>
<organism evidence="2">
    <name type="scientific">bioreactor metagenome</name>
    <dbReference type="NCBI Taxonomy" id="1076179"/>
    <lineage>
        <taxon>unclassified sequences</taxon>
        <taxon>metagenomes</taxon>
        <taxon>ecological metagenomes</taxon>
    </lineage>
</organism>
<dbReference type="NCBIfam" id="TIGR01845">
    <property type="entry name" value="outer_NodT"/>
    <property type="match status" value="1"/>
</dbReference>
<dbReference type="PANTHER" id="PTHR30203">
    <property type="entry name" value="OUTER MEMBRANE CATION EFFLUX PROTEIN"/>
    <property type="match status" value="1"/>
</dbReference>
<evidence type="ECO:0000313" key="2">
    <source>
        <dbReference type="EMBL" id="MPL68793.1"/>
    </source>
</evidence>
<dbReference type="EMBL" id="VSSQ01000043">
    <property type="protein sequence ID" value="MPL68793.1"/>
    <property type="molecule type" value="Genomic_DNA"/>
</dbReference>
<comment type="caution">
    <text evidence="2">The sequence shown here is derived from an EMBL/GenBank/DDBJ whole genome shotgun (WGS) entry which is preliminary data.</text>
</comment>
<dbReference type="Gene3D" id="2.20.200.10">
    <property type="entry name" value="Outer membrane efflux proteins (OEP)"/>
    <property type="match status" value="1"/>
</dbReference>
<dbReference type="AlphaFoldDB" id="A0A644TPC1"/>
<evidence type="ECO:0000256" key="1">
    <source>
        <dbReference type="SAM" id="MobiDB-lite"/>
    </source>
</evidence>
<dbReference type="Gene3D" id="1.20.1600.10">
    <property type="entry name" value="Outer membrane efflux proteins (OEP)"/>
    <property type="match status" value="1"/>
</dbReference>
<feature type="compositionally biased region" description="Polar residues" evidence="1">
    <location>
        <begin position="476"/>
        <end position="496"/>
    </location>
</feature>
<dbReference type="InterPro" id="IPR010131">
    <property type="entry name" value="MdtP/NodT-like"/>
</dbReference>
<protein>
    <submittedName>
        <fullName evidence="2">Solvent efflux pump outer membrane protein SrpC</fullName>
    </submittedName>
</protein>
<gene>
    <name evidence="2" type="primary">srpC_2</name>
    <name evidence="2" type="ORF">SDC9_14522</name>
</gene>
<dbReference type="GO" id="GO:0015562">
    <property type="term" value="F:efflux transmembrane transporter activity"/>
    <property type="evidence" value="ECO:0007669"/>
    <property type="project" value="InterPro"/>
</dbReference>
<feature type="region of interest" description="Disordered" evidence="1">
    <location>
        <begin position="474"/>
        <end position="496"/>
    </location>
</feature>
<dbReference type="GO" id="GO:0016020">
    <property type="term" value="C:membrane"/>
    <property type="evidence" value="ECO:0007669"/>
    <property type="project" value="InterPro"/>
</dbReference>